<gene>
    <name evidence="3" type="ORF">ABB22_08960</name>
</gene>
<name>A0ABR5NK53_9GAMM</name>
<evidence type="ECO:0000313" key="4">
    <source>
        <dbReference type="Proteomes" id="UP000050902"/>
    </source>
</evidence>
<keyword evidence="1" id="KW-1133">Transmembrane helix</keyword>
<sequence length="428" mass="47449">MRLFPIPRCLPPCLLLVLGLAGPAQAAEGDVRLKEEVARCVPLVYDAPRDALALADRLLALPALPLAMKIDAVSCRTSALHQLGRNDESRQAISQLQALLRTPGLALGEYDQVQRRVAFLLLRDGRIDEGLRILEALQERSIATGNIGGQILALGHIALVHAEQLDDPEGALHYQQQALTLSGHLPRPPRPQDVTLNYNHGCTLLQLKRYEEAGRAFDRAEHIARRLSMQEALLHSIRSDRAEILRARGHRRIARSELLAVLHWQERNNPLSRVTTLQYLARIALDEGVPEQARELAEQAATVAEAGRFPGHRERLELLAEISIAQGDAAKAHGYLRRARQSDRPGMSEESLARLARMQARAAQALEPARVNALQEANRDRLLRDIALAITALLLVGVAGLYLRTRRQQKSLRGLLASARPLLRHRDG</sequence>
<evidence type="ECO:0000313" key="3">
    <source>
        <dbReference type="EMBL" id="KRG57548.1"/>
    </source>
</evidence>
<keyword evidence="2" id="KW-0732">Signal</keyword>
<evidence type="ECO:0000256" key="2">
    <source>
        <dbReference type="SAM" id="SignalP"/>
    </source>
</evidence>
<dbReference type="Gene3D" id="1.25.40.10">
    <property type="entry name" value="Tetratricopeptide repeat domain"/>
    <property type="match status" value="1"/>
</dbReference>
<dbReference type="InterPro" id="IPR011990">
    <property type="entry name" value="TPR-like_helical_dom_sf"/>
</dbReference>
<evidence type="ECO:0000256" key="1">
    <source>
        <dbReference type="SAM" id="Phobius"/>
    </source>
</evidence>
<dbReference type="Proteomes" id="UP000050902">
    <property type="component" value="Unassembled WGS sequence"/>
</dbReference>
<dbReference type="InterPro" id="IPR019734">
    <property type="entry name" value="TPR_rpt"/>
</dbReference>
<evidence type="ECO:0008006" key="5">
    <source>
        <dbReference type="Google" id="ProtNLM"/>
    </source>
</evidence>
<feature type="signal peptide" evidence="2">
    <location>
        <begin position="1"/>
        <end position="26"/>
    </location>
</feature>
<keyword evidence="1" id="KW-0472">Membrane</keyword>
<reference evidence="3 4" key="1">
    <citation type="submission" date="2015-05" db="EMBL/GenBank/DDBJ databases">
        <title>Genome sequencing and analysis of members of genus Stenotrophomonas.</title>
        <authorList>
            <person name="Patil P.P."/>
            <person name="Midha S."/>
            <person name="Patil P.B."/>
        </authorList>
    </citation>
    <scope>NUCLEOTIDE SEQUENCE [LARGE SCALE GENOMIC DNA]</scope>
    <source>
        <strain evidence="3 4">DSM 12575</strain>
    </source>
</reference>
<dbReference type="EMBL" id="LDJG01000012">
    <property type="protein sequence ID" value="KRG57548.1"/>
    <property type="molecule type" value="Genomic_DNA"/>
</dbReference>
<comment type="caution">
    <text evidence="3">The sequence shown here is derived from an EMBL/GenBank/DDBJ whole genome shotgun (WGS) entry which is preliminary data.</text>
</comment>
<dbReference type="RefSeq" id="WP_055765528.1">
    <property type="nucleotide sequence ID" value="NZ_LDJG01000012.1"/>
</dbReference>
<keyword evidence="1" id="KW-0812">Transmembrane</keyword>
<dbReference type="SUPFAM" id="SSF48452">
    <property type="entry name" value="TPR-like"/>
    <property type="match status" value="2"/>
</dbReference>
<proteinExistence type="predicted"/>
<dbReference type="Pfam" id="PF13181">
    <property type="entry name" value="TPR_8"/>
    <property type="match status" value="1"/>
</dbReference>
<feature type="transmembrane region" description="Helical" evidence="1">
    <location>
        <begin position="386"/>
        <end position="403"/>
    </location>
</feature>
<protein>
    <recommendedName>
        <fullName evidence="5">Tetratricopeptide repeat protein</fullName>
    </recommendedName>
</protein>
<keyword evidence="4" id="KW-1185">Reference proteome</keyword>
<organism evidence="3 4">
    <name type="scientific">Stenotrophomonas nitritireducens</name>
    <dbReference type="NCBI Taxonomy" id="83617"/>
    <lineage>
        <taxon>Bacteria</taxon>
        <taxon>Pseudomonadati</taxon>
        <taxon>Pseudomonadota</taxon>
        <taxon>Gammaproteobacteria</taxon>
        <taxon>Lysobacterales</taxon>
        <taxon>Lysobacteraceae</taxon>
        <taxon>Stenotrophomonas</taxon>
    </lineage>
</organism>
<feature type="chain" id="PRO_5047090862" description="Tetratricopeptide repeat protein" evidence="2">
    <location>
        <begin position="27"/>
        <end position="428"/>
    </location>
</feature>
<accession>A0ABR5NK53</accession>